<dbReference type="Proteomes" id="UP000009885">
    <property type="component" value="Unassembled WGS sequence"/>
</dbReference>
<keyword evidence="2" id="KW-1185">Reference proteome</keyword>
<dbReference type="eggNOG" id="ENOG5030AZP">
    <property type="taxonomic scope" value="Bacteria"/>
</dbReference>
<organism evidence="1 2">
    <name type="scientific">Staphylococcus massiliensis S46</name>
    <dbReference type="NCBI Taxonomy" id="1229783"/>
    <lineage>
        <taxon>Bacteria</taxon>
        <taxon>Bacillati</taxon>
        <taxon>Bacillota</taxon>
        <taxon>Bacilli</taxon>
        <taxon>Bacillales</taxon>
        <taxon>Staphylococcaceae</taxon>
        <taxon>Staphylococcus</taxon>
    </lineage>
</organism>
<proteinExistence type="predicted"/>
<accession>K9AJF6</accession>
<gene>
    <name evidence="1" type="ORF">C273_07712</name>
</gene>
<evidence type="ECO:0000313" key="2">
    <source>
        <dbReference type="Proteomes" id="UP000009885"/>
    </source>
</evidence>
<sequence>MYYEKQEINTKSDRFLNILEDEMKQHLKNDETLITVDRSKKRQSFYITIMEREKARFITFRISDHRNKIFYKPIKSFFYTSFDSVEYLMQEIRVFLDNHNKDNFNYEHYFLLRVLYEMSPDKVAIRISDTKLINTAQFFEMKFKQEVYRNRILEDSLILDGQITKILRILLQYGLVDHIKGQNVMRISKTGFRFVDEFRSLYERRFVDDYHRDLEKHLVLPTIHKYEIDDKTDLLIDYDKLELSRYYVYALYDLDRHDLLHIGYSNQSLYYSDFDGHREMLGAYGVKLQNKLIDIREKGHLKLSKSIIMNDLTEREASKIQQAFMNHHQMISPSELRSHVSTKFFSINANHHGNVVPSSYNHFYGIGADLQLTMKHETLEARDIIYNVLVVKVEPGEEIKLHHLKNPLSSRIQNHVLCQIETSESRAKKIDYIFAVHPHNGIIVAVYKVNKKRKQPYIKEINEDGKTKYKFNFKVGVKPMKTFMGKRILDRKRYKLLNYSFMDAEGKMKDGRRRYAFIGFE</sequence>
<protein>
    <submittedName>
        <fullName evidence="1">Uncharacterized protein</fullName>
    </submittedName>
</protein>
<dbReference type="EMBL" id="AMSQ01000011">
    <property type="protein sequence ID" value="EKU47443.1"/>
    <property type="molecule type" value="Genomic_DNA"/>
</dbReference>
<dbReference type="OrthoDB" id="9925063at2"/>
<dbReference type="AlphaFoldDB" id="K9AJF6"/>
<dbReference type="RefSeq" id="WP_009383873.1">
    <property type="nucleotide sequence ID" value="NZ_AMSQ01000011.1"/>
</dbReference>
<evidence type="ECO:0000313" key="1">
    <source>
        <dbReference type="EMBL" id="EKU47443.1"/>
    </source>
</evidence>
<reference evidence="1 2" key="1">
    <citation type="journal article" date="2013" name="Genome Announc.">
        <title>Genome Sequence of Staphylococcus massiliensis Strain S46, Isolated from the Surface of Healthy Human Skin.</title>
        <authorList>
            <person name="Srivastav R."/>
            <person name="Singh A."/>
            <person name="Jangir P.K."/>
            <person name="Kumari C."/>
            <person name="Muduli S."/>
            <person name="Sharma R."/>
        </authorList>
    </citation>
    <scope>NUCLEOTIDE SEQUENCE [LARGE SCALE GENOMIC DNA]</scope>
    <source>
        <strain evidence="1 2">S46</strain>
    </source>
</reference>
<comment type="caution">
    <text evidence="1">The sequence shown here is derived from an EMBL/GenBank/DDBJ whole genome shotgun (WGS) entry which is preliminary data.</text>
</comment>
<dbReference type="STRING" id="1229783.C273_07712"/>
<name>K9AJF6_9STAP</name>
<dbReference type="PATRIC" id="fig|1229783.3.peg.1555"/>